<dbReference type="AlphaFoldDB" id="A0AAD4N2H0"/>
<proteinExistence type="predicted"/>
<protein>
    <submittedName>
        <fullName evidence="2">Uncharacterized protein</fullName>
    </submittedName>
</protein>
<dbReference type="Proteomes" id="UP001201812">
    <property type="component" value="Unassembled WGS sequence"/>
</dbReference>
<gene>
    <name evidence="2" type="ORF">DdX_09992</name>
</gene>
<accession>A0AAD4N2H0</accession>
<reference evidence="2" key="1">
    <citation type="submission" date="2022-01" db="EMBL/GenBank/DDBJ databases">
        <title>Genome Sequence Resource for Two Populations of Ditylenchus destructor, the Migratory Endoparasitic Phytonematode.</title>
        <authorList>
            <person name="Zhang H."/>
            <person name="Lin R."/>
            <person name="Xie B."/>
        </authorList>
    </citation>
    <scope>NUCLEOTIDE SEQUENCE</scope>
    <source>
        <strain evidence="2">BazhouSP</strain>
    </source>
</reference>
<keyword evidence="1" id="KW-0732">Signal</keyword>
<organism evidence="2 3">
    <name type="scientific">Ditylenchus destructor</name>
    <dbReference type="NCBI Taxonomy" id="166010"/>
    <lineage>
        <taxon>Eukaryota</taxon>
        <taxon>Metazoa</taxon>
        <taxon>Ecdysozoa</taxon>
        <taxon>Nematoda</taxon>
        <taxon>Chromadorea</taxon>
        <taxon>Rhabditida</taxon>
        <taxon>Tylenchina</taxon>
        <taxon>Tylenchomorpha</taxon>
        <taxon>Sphaerularioidea</taxon>
        <taxon>Anguinidae</taxon>
        <taxon>Anguininae</taxon>
        <taxon>Ditylenchus</taxon>
    </lineage>
</organism>
<keyword evidence="3" id="KW-1185">Reference proteome</keyword>
<name>A0AAD4N2H0_9BILA</name>
<dbReference type="EMBL" id="JAKKPZ010000021">
    <property type="protein sequence ID" value="KAI1711532.1"/>
    <property type="molecule type" value="Genomic_DNA"/>
</dbReference>
<feature type="signal peptide" evidence="1">
    <location>
        <begin position="1"/>
        <end position="21"/>
    </location>
</feature>
<feature type="chain" id="PRO_5042127222" evidence="1">
    <location>
        <begin position="22"/>
        <end position="256"/>
    </location>
</feature>
<sequence length="256" mass="28912">MSQSAILIYCLLAFQLKFVKSDKASYTISNAINTSRHKFVETKDAPINSTISRSYRFPDIQWPWTAQRYDITGRILCGRDPQSIFASDFVLELWDEDLGIFGGDTKMGSGWNRYYLPHVKNSHAVISQVAIVLDQDVGQTASPNTFAVTGQITCRNWPARAGNILVRLHQVLENGATVVLGETLSIDPYHTGQNPIFTGRYYVRGVANAANTKLFLTVLHRCNDVYGTQLMNHLYLDNNWRTNFATWPTFVVNLLL</sequence>
<evidence type="ECO:0000313" key="3">
    <source>
        <dbReference type="Proteomes" id="UP001201812"/>
    </source>
</evidence>
<evidence type="ECO:0000256" key="1">
    <source>
        <dbReference type="SAM" id="SignalP"/>
    </source>
</evidence>
<comment type="caution">
    <text evidence="2">The sequence shown here is derived from an EMBL/GenBank/DDBJ whole genome shotgun (WGS) entry which is preliminary data.</text>
</comment>
<evidence type="ECO:0000313" key="2">
    <source>
        <dbReference type="EMBL" id="KAI1711532.1"/>
    </source>
</evidence>